<proteinExistence type="predicted"/>
<name>A0A0G1J8H0_9BACT</name>
<gene>
    <name evidence="1" type="ORF">UW61_C0006G0003</name>
</gene>
<dbReference type="Proteomes" id="UP000033901">
    <property type="component" value="Unassembled WGS sequence"/>
</dbReference>
<reference evidence="1 2" key="1">
    <citation type="journal article" date="2015" name="Nature">
        <title>rRNA introns, odd ribosomes, and small enigmatic genomes across a large radiation of phyla.</title>
        <authorList>
            <person name="Brown C.T."/>
            <person name="Hug L.A."/>
            <person name="Thomas B.C."/>
            <person name="Sharon I."/>
            <person name="Castelle C.J."/>
            <person name="Singh A."/>
            <person name="Wilkins M.J."/>
            <person name="Williams K.H."/>
            <person name="Banfield J.F."/>
        </authorList>
    </citation>
    <scope>NUCLEOTIDE SEQUENCE [LARGE SCALE GENOMIC DNA]</scope>
</reference>
<comment type="caution">
    <text evidence="1">The sequence shown here is derived from an EMBL/GenBank/DDBJ whole genome shotgun (WGS) entry which is preliminary data.</text>
</comment>
<dbReference type="EMBL" id="LCIZ01000006">
    <property type="protein sequence ID" value="KKT67575.1"/>
    <property type="molecule type" value="Genomic_DNA"/>
</dbReference>
<sequence length="228" mass="24885">MRYARLVLPILFIALALAAFSFVPKFIRIDEVVCVSQFGPCNLGDKLSGLAGKSLDEVKKEVNNVLSQEDSIADFSIQFKIPGTLEVAVIEKKPKFALKDSSADLLALVDKEGKVLKIVEESSLPRVTTAGRLPNVGERVKEESFFALNILYNLAASYAVVAGRIENNALVVNLPQGYKVVFPLSGDKDVLLGALRLLIERLNEGGKDSRINGGVTEIDLRFKNPVLK</sequence>
<evidence type="ECO:0000313" key="2">
    <source>
        <dbReference type="Proteomes" id="UP000033901"/>
    </source>
</evidence>
<dbReference type="AlphaFoldDB" id="A0A0G1J8H0"/>
<accession>A0A0G1J8H0</accession>
<evidence type="ECO:0000313" key="1">
    <source>
        <dbReference type="EMBL" id="KKT67575.1"/>
    </source>
</evidence>
<organism evidence="1 2">
    <name type="scientific">Candidatus Curtissbacteria bacterium GW2011_GWC1_44_33</name>
    <dbReference type="NCBI Taxonomy" id="1618413"/>
    <lineage>
        <taxon>Bacteria</taxon>
        <taxon>Candidatus Curtissiibacteriota</taxon>
    </lineage>
</organism>
<protein>
    <recommendedName>
        <fullName evidence="3">POTRA domain-containing protein</fullName>
    </recommendedName>
</protein>
<evidence type="ECO:0008006" key="3">
    <source>
        <dbReference type="Google" id="ProtNLM"/>
    </source>
</evidence>